<name>A0A6B0V0B6_IXORI</name>
<feature type="chain" id="PRO_5025400982" evidence="1">
    <location>
        <begin position="25"/>
        <end position="180"/>
    </location>
</feature>
<dbReference type="AlphaFoldDB" id="A0A6B0V0B6"/>
<dbReference type="EMBL" id="GIFC01013112">
    <property type="protein sequence ID" value="MXU95195.1"/>
    <property type="molecule type" value="Transcribed_RNA"/>
</dbReference>
<keyword evidence="1" id="KW-0732">Signal</keyword>
<protein>
    <submittedName>
        <fullName evidence="2">Putative secreted protein</fullName>
    </submittedName>
</protein>
<organism evidence="2">
    <name type="scientific">Ixodes ricinus</name>
    <name type="common">Common tick</name>
    <name type="synonym">Acarus ricinus</name>
    <dbReference type="NCBI Taxonomy" id="34613"/>
    <lineage>
        <taxon>Eukaryota</taxon>
        <taxon>Metazoa</taxon>
        <taxon>Ecdysozoa</taxon>
        <taxon>Arthropoda</taxon>
        <taxon>Chelicerata</taxon>
        <taxon>Arachnida</taxon>
        <taxon>Acari</taxon>
        <taxon>Parasitiformes</taxon>
        <taxon>Ixodida</taxon>
        <taxon>Ixodoidea</taxon>
        <taxon>Ixodidae</taxon>
        <taxon>Ixodinae</taxon>
        <taxon>Ixodes</taxon>
    </lineage>
</organism>
<feature type="signal peptide" evidence="1">
    <location>
        <begin position="1"/>
        <end position="24"/>
    </location>
</feature>
<evidence type="ECO:0000313" key="2">
    <source>
        <dbReference type="EMBL" id="MXU95195.1"/>
    </source>
</evidence>
<sequence>MELPRQVLFLTCTIFFHLPAVVHAVKNEEDLIEKFIENVNDKTYWRKDNFRKNASLINVKATCISMEMVQSPIPERDWPLHIFLDFTNSSGGLEQYEVGVEKPIGKPENTIDMTFLAGGPYTEYTGPEQSSDPEVLKKLEKEFYEQSMKGSKAKKKLFIYLKTFFNAVLMKQCSQYWWSK</sequence>
<accession>A0A6B0V0B6</accession>
<evidence type="ECO:0000256" key="1">
    <source>
        <dbReference type="SAM" id="SignalP"/>
    </source>
</evidence>
<reference evidence="2" key="1">
    <citation type="submission" date="2019-12" db="EMBL/GenBank/DDBJ databases">
        <title>An insight into the sialome of adult female Ixodes ricinus ticks feeding for 6 days.</title>
        <authorList>
            <person name="Perner J."/>
            <person name="Ribeiro J.M.C."/>
        </authorList>
    </citation>
    <scope>NUCLEOTIDE SEQUENCE</scope>
    <source>
        <strain evidence="2">Semi-engorged</strain>
        <tissue evidence="2">Salivary glands</tissue>
    </source>
</reference>
<proteinExistence type="predicted"/>